<evidence type="ECO:0000313" key="4">
    <source>
        <dbReference type="EMBL" id="QDJ15294.1"/>
    </source>
</evidence>
<dbReference type="InterPro" id="IPR036956">
    <property type="entry name" value="Impact_N_sf"/>
</dbReference>
<dbReference type="Pfam" id="PF09186">
    <property type="entry name" value="DUF1949"/>
    <property type="match status" value="1"/>
</dbReference>
<dbReference type="InterPro" id="IPR023582">
    <property type="entry name" value="Impact"/>
</dbReference>
<dbReference type="Pfam" id="PF01205">
    <property type="entry name" value="Impact_N"/>
    <property type="match status" value="1"/>
</dbReference>
<accession>A0A8E3MHH7</accession>
<dbReference type="InterPro" id="IPR015796">
    <property type="entry name" value="Impact_YigZ-like"/>
</dbReference>
<protein>
    <submittedName>
        <fullName evidence="4">YigZ family protein</fullName>
    </submittedName>
</protein>
<dbReference type="NCBIfam" id="TIGR00257">
    <property type="entry name" value="IMPACT_YIGZ"/>
    <property type="match status" value="1"/>
</dbReference>
<reference evidence="4" key="1">
    <citation type="submission" date="2017-06" db="EMBL/GenBank/DDBJ databases">
        <title>Genome sequencing of pathogenic and non-pathogenic strains within Bisgaard taxon 40.</title>
        <authorList>
            <person name="Ladner J.T."/>
            <person name="Lovett S.P."/>
            <person name="Koroleva G."/>
            <person name="Lorch J.M."/>
        </authorList>
    </citation>
    <scope>NUCLEOTIDE SEQUENCE</scope>
    <source>
        <strain evidence="4">27576-1-I1</strain>
    </source>
</reference>
<dbReference type="InterPro" id="IPR035647">
    <property type="entry name" value="EFG_III/V"/>
</dbReference>
<feature type="domain" description="Impact N-terminal" evidence="2">
    <location>
        <begin position="17"/>
        <end position="124"/>
    </location>
</feature>
<name>A0A8E3MHH7_9PAST</name>
<organism evidence="4 5">
    <name type="scientific">Mergibacter septicus</name>
    <dbReference type="NCBI Taxonomy" id="221402"/>
    <lineage>
        <taxon>Bacteria</taxon>
        <taxon>Pseudomonadati</taxon>
        <taxon>Pseudomonadota</taxon>
        <taxon>Gammaproteobacteria</taxon>
        <taxon>Pasteurellales</taxon>
        <taxon>Pasteurellaceae</taxon>
        <taxon>Mergibacter</taxon>
    </lineage>
</organism>
<dbReference type="GO" id="GO:0032561">
    <property type="term" value="F:guanyl ribonucleotide binding"/>
    <property type="evidence" value="ECO:0007669"/>
    <property type="project" value="UniProtKB-ARBA"/>
</dbReference>
<dbReference type="PANTHER" id="PTHR16301:SF20">
    <property type="entry name" value="IMPACT FAMILY MEMBER YIGZ"/>
    <property type="match status" value="1"/>
</dbReference>
<dbReference type="Gene3D" id="3.30.230.30">
    <property type="entry name" value="Impact, N-terminal domain"/>
    <property type="match status" value="1"/>
</dbReference>
<proteinExistence type="inferred from homology"/>
<evidence type="ECO:0000313" key="5">
    <source>
        <dbReference type="Proteomes" id="UP000955338"/>
    </source>
</evidence>
<dbReference type="InterPro" id="IPR001498">
    <property type="entry name" value="Impact_N"/>
</dbReference>
<dbReference type="SUPFAM" id="SSF54211">
    <property type="entry name" value="Ribosomal protein S5 domain 2-like"/>
    <property type="match status" value="1"/>
</dbReference>
<dbReference type="Gene3D" id="3.30.70.240">
    <property type="match status" value="1"/>
</dbReference>
<dbReference type="SUPFAM" id="SSF54980">
    <property type="entry name" value="EF-G C-terminal domain-like"/>
    <property type="match status" value="1"/>
</dbReference>
<dbReference type="PANTHER" id="PTHR16301">
    <property type="entry name" value="IMPACT-RELATED"/>
    <property type="match status" value="1"/>
</dbReference>
<sequence length="203" mass="22787">MQYPVLKNPVVFEEEIKKSRFITYLRRVNGLAEARAFWQEMRETYPTARHHCWATVAGRPQDSGQYGFSDDGEPTGTAGKPMLNALIGSGIGEISVVSVRYFGGVLLGTGGLVRAYGNGVQQALKLAQTEIKIERSDYQLVCSYEQLNRILAIIPQYQVELYHQDFTEVVRLTLGIIEQQRPSFELTLQNMSAGQLTLTKIEP</sequence>
<dbReference type="AlphaFoldDB" id="A0A8E3MHH7"/>
<keyword evidence="5" id="KW-1185">Reference proteome</keyword>
<dbReference type="GO" id="GO:0006446">
    <property type="term" value="P:regulation of translational initiation"/>
    <property type="evidence" value="ECO:0007669"/>
    <property type="project" value="TreeGrafter"/>
</dbReference>
<dbReference type="EMBL" id="CP022011">
    <property type="protein sequence ID" value="QDJ15294.1"/>
    <property type="molecule type" value="Genomic_DNA"/>
</dbReference>
<evidence type="ECO:0000259" key="3">
    <source>
        <dbReference type="Pfam" id="PF09186"/>
    </source>
</evidence>
<dbReference type="Proteomes" id="UP000955338">
    <property type="component" value="Chromosome"/>
</dbReference>
<comment type="similarity">
    <text evidence="1">Belongs to the IMPACT family.</text>
</comment>
<dbReference type="InterPro" id="IPR015269">
    <property type="entry name" value="UPF0029_Impact_C"/>
</dbReference>
<dbReference type="GO" id="GO:0017111">
    <property type="term" value="F:ribonucleoside triphosphate phosphatase activity"/>
    <property type="evidence" value="ECO:0007669"/>
    <property type="project" value="UniProtKB-ARBA"/>
</dbReference>
<dbReference type="GO" id="GO:0005737">
    <property type="term" value="C:cytoplasm"/>
    <property type="evidence" value="ECO:0007669"/>
    <property type="project" value="TreeGrafter"/>
</dbReference>
<evidence type="ECO:0000259" key="2">
    <source>
        <dbReference type="Pfam" id="PF01205"/>
    </source>
</evidence>
<feature type="domain" description="UPF0029" evidence="3">
    <location>
        <begin position="140"/>
        <end position="195"/>
    </location>
</feature>
<evidence type="ECO:0000256" key="1">
    <source>
        <dbReference type="ARBA" id="ARBA00007665"/>
    </source>
</evidence>
<dbReference type="GO" id="GO:0043168">
    <property type="term" value="F:anion binding"/>
    <property type="evidence" value="ECO:0007669"/>
    <property type="project" value="UniProtKB-ARBA"/>
</dbReference>
<gene>
    <name evidence="4" type="ORF">CEP48_07615</name>
</gene>
<dbReference type="InterPro" id="IPR020568">
    <property type="entry name" value="Ribosomal_Su5_D2-typ_SF"/>
</dbReference>